<dbReference type="GO" id="GO:0008758">
    <property type="term" value="F:UDP-2,3-diacylglucosamine hydrolase activity"/>
    <property type="evidence" value="ECO:0007669"/>
    <property type="project" value="TreeGrafter"/>
</dbReference>
<dbReference type="SUPFAM" id="SSF56300">
    <property type="entry name" value="Metallo-dependent phosphatases"/>
    <property type="match status" value="1"/>
</dbReference>
<dbReference type="Proteomes" id="UP000281738">
    <property type="component" value="Unassembled WGS sequence"/>
</dbReference>
<dbReference type="AlphaFoldDB" id="A0A3N2CP41"/>
<dbReference type="Gene3D" id="3.60.21.10">
    <property type="match status" value="1"/>
</dbReference>
<dbReference type="InterPro" id="IPR029052">
    <property type="entry name" value="Metallo-depent_PP-like"/>
</dbReference>
<evidence type="ECO:0000313" key="3">
    <source>
        <dbReference type="Proteomes" id="UP000281738"/>
    </source>
</evidence>
<keyword evidence="3" id="KW-1185">Reference proteome</keyword>
<feature type="domain" description="Calcineurin-like phosphoesterase" evidence="1">
    <location>
        <begin position="65"/>
        <end position="250"/>
    </location>
</feature>
<dbReference type="RefSeq" id="WP_123388679.1">
    <property type="nucleotide sequence ID" value="NZ_RKHO01000001.1"/>
</dbReference>
<protein>
    <submittedName>
        <fullName evidence="2">Putative MPP superfamily phosphohydrolase</fullName>
    </submittedName>
</protein>
<dbReference type="PANTHER" id="PTHR31302:SF20">
    <property type="entry name" value="CONSERVED PROTEIN"/>
    <property type="match status" value="1"/>
</dbReference>
<accession>A0A3N2CP41</accession>
<comment type="caution">
    <text evidence="2">The sequence shown here is derived from an EMBL/GenBank/DDBJ whole genome shotgun (WGS) entry which is preliminary data.</text>
</comment>
<name>A0A3N2CP41_9ACTN</name>
<dbReference type="Pfam" id="PF00149">
    <property type="entry name" value="Metallophos"/>
    <property type="match status" value="1"/>
</dbReference>
<reference evidence="2 3" key="1">
    <citation type="submission" date="2018-11" db="EMBL/GenBank/DDBJ databases">
        <title>Sequencing the genomes of 1000 actinobacteria strains.</title>
        <authorList>
            <person name="Klenk H.-P."/>
        </authorList>
    </citation>
    <scope>NUCLEOTIDE SEQUENCE [LARGE SCALE GENOMIC DNA]</scope>
    <source>
        <strain evidence="2 3">DSM 12652</strain>
    </source>
</reference>
<evidence type="ECO:0000259" key="1">
    <source>
        <dbReference type="Pfam" id="PF00149"/>
    </source>
</evidence>
<dbReference type="InterPro" id="IPR051158">
    <property type="entry name" value="Metallophosphoesterase_sf"/>
</dbReference>
<proteinExistence type="predicted"/>
<organism evidence="2 3">
    <name type="scientific">Nocardioides aurantiacus</name>
    <dbReference type="NCBI Taxonomy" id="86796"/>
    <lineage>
        <taxon>Bacteria</taxon>
        <taxon>Bacillati</taxon>
        <taxon>Actinomycetota</taxon>
        <taxon>Actinomycetes</taxon>
        <taxon>Propionibacteriales</taxon>
        <taxon>Nocardioidaceae</taxon>
        <taxon>Nocardioides</taxon>
    </lineage>
</organism>
<dbReference type="OrthoDB" id="9780884at2"/>
<dbReference type="EMBL" id="RKHO01000001">
    <property type="protein sequence ID" value="ROR89290.1"/>
    <property type="molecule type" value="Genomic_DNA"/>
</dbReference>
<dbReference type="PANTHER" id="PTHR31302">
    <property type="entry name" value="TRANSMEMBRANE PROTEIN WITH METALLOPHOSPHOESTERASE DOMAIN-RELATED"/>
    <property type="match status" value="1"/>
</dbReference>
<keyword evidence="2" id="KW-0378">Hydrolase</keyword>
<dbReference type="InterPro" id="IPR004843">
    <property type="entry name" value="Calcineurin-like_PHP"/>
</dbReference>
<gene>
    <name evidence="2" type="ORF">EDD33_0110</name>
</gene>
<dbReference type="GO" id="GO:0009245">
    <property type="term" value="P:lipid A biosynthetic process"/>
    <property type="evidence" value="ECO:0007669"/>
    <property type="project" value="TreeGrafter"/>
</dbReference>
<sequence>MQPHRISGPVEPAAAARALRLTGAVLGAGALTGAATLAYAAGIEVRSFVVRRVEVPLLPPGHRPLKVLHVSDLHLTPSQGRKRRWLASLADLEPDLVVNTGDNLAHAESVGPVLEGLGRLLDVPGVFVPGSNDYFAPKPRNPLWYLLPDDGRRNTHTPRLPWGDLRDAFTGAGWLDLTNTSGRLRVDDLDLAFVGVDDPHLEYDDLTAVSGPAPRDADVRVAVAHAPYLRVLDQYARDGWDVTIAGHTHGGQVCLPFKGALVTNCDLEPARAKGLHRHPADSRPGQVGTSWLHVSAGAGTSPYAPVRLCCRPEATLMTWTARDH</sequence>
<evidence type="ECO:0000313" key="2">
    <source>
        <dbReference type="EMBL" id="ROR89290.1"/>
    </source>
</evidence>
<dbReference type="GO" id="GO:0016020">
    <property type="term" value="C:membrane"/>
    <property type="evidence" value="ECO:0007669"/>
    <property type="project" value="GOC"/>
</dbReference>